<dbReference type="GO" id="GO:0003677">
    <property type="term" value="F:DNA binding"/>
    <property type="evidence" value="ECO:0007669"/>
    <property type="project" value="InterPro"/>
</dbReference>
<organism evidence="3 4">
    <name type="scientific">Methylobacterium terrae</name>
    <dbReference type="NCBI Taxonomy" id="2202827"/>
    <lineage>
        <taxon>Bacteria</taxon>
        <taxon>Pseudomonadati</taxon>
        <taxon>Pseudomonadota</taxon>
        <taxon>Alphaproteobacteria</taxon>
        <taxon>Hyphomicrobiales</taxon>
        <taxon>Methylobacteriaceae</taxon>
        <taxon>Methylobacterium</taxon>
    </lineage>
</organism>
<dbReference type="AlphaFoldDB" id="A0A2U8WVW2"/>
<feature type="domain" description="HTH cro/C1-type" evidence="2">
    <location>
        <begin position="7"/>
        <end position="60"/>
    </location>
</feature>
<proteinExistence type="predicted"/>
<evidence type="ECO:0000313" key="4">
    <source>
        <dbReference type="Proteomes" id="UP000245444"/>
    </source>
</evidence>
<dbReference type="PROSITE" id="PS50943">
    <property type="entry name" value="HTH_CROC1"/>
    <property type="match status" value="1"/>
</dbReference>
<dbReference type="SUPFAM" id="SSF47413">
    <property type="entry name" value="lambda repressor-like DNA-binding domains"/>
    <property type="match status" value="1"/>
</dbReference>
<evidence type="ECO:0000256" key="1">
    <source>
        <dbReference type="SAM" id="MobiDB-lite"/>
    </source>
</evidence>
<reference evidence="3 4" key="1">
    <citation type="submission" date="2018-05" db="EMBL/GenBank/DDBJ databases">
        <title>Complete Genome Sequence of Methylobacterium sp. 17Sr1-28.</title>
        <authorList>
            <person name="Srinivasan S."/>
        </authorList>
    </citation>
    <scope>NUCLEOTIDE SEQUENCE [LARGE SCALE GENOMIC DNA]</scope>
    <source>
        <strain evidence="3 4">17Sr1-28</strain>
    </source>
</reference>
<protein>
    <submittedName>
        <fullName evidence="3">XRE family transcriptional regulator</fullName>
    </submittedName>
</protein>
<dbReference type="RefSeq" id="WP_109962507.1">
    <property type="nucleotide sequence ID" value="NZ_CP029553.1"/>
</dbReference>
<sequence length="83" mass="8467">MNAAQCRAARALLNWTQPQLAEAAGVGLSTVVDFEKGRRAVSSEGVEKLATALEAAGVSLIAEGSTSTGGGPGVRLRDREEGV</sequence>
<dbReference type="Pfam" id="PF01381">
    <property type="entry name" value="HTH_3"/>
    <property type="match status" value="1"/>
</dbReference>
<dbReference type="Proteomes" id="UP000245444">
    <property type="component" value="Chromosome"/>
</dbReference>
<accession>A0A2U8WVW2</accession>
<dbReference type="OrthoDB" id="4419620at2"/>
<dbReference type="Gene3D" id="1.10.260.40">
    <property type="entry name" value="lambda repressor-like DNA-binding domains"/>
    <property type="match status" value="1"/>
</dbReference>
<dbReference type="SMART" id="SM00530">
    <property type="entry name" value="HTH_XRE"/>
    <property type="match status" value="1"/>
</dbReference>
<dbReference type="CDD" id="cd00093">
    <property type="entry name" value="HTH_XRE"/>
    <property type="match status" value="1"/>
</dbReference>
<feature type="region of interest" description="Disordered" evidence="1">
    <location>
        <begin position="63"/>
        <end position="83"/>
    </location>
</feature>
<keyword evidence="4" id="KW-1185">Reference proteome</keyword>
<evidence type="ECO:0000313" key="3">
    <source>
        <dbReference type="EMBL" id="AWN50253.1"/>
    </source>
</evidence>
<gene>
    <name evidence="3" type="ORF">DK419_25875</name>
</gene>
<dbReference type="InterPro" id="IPR001387">
    <property type="entry name" value="Cro/C1-type_HTH"/>
</dbReference>
<dbReference type="EMBL" id="CP029553">
    <property type="protein sequence ID" value="AWN50253.1"/>
    <property type="molecule type" value="Genomic_DNA"/>
</dbReference>
<name>A0A2U8WVW2_9HYPH</name>
<dbReference type="InterPro" id="IPR010982">
    <property type="entry name" value="Lambda_DNA-bd_dom_sf"/>
</dbReference>
<evidence type="ECO:0000259" key="2">
    <source>
        <dbReference type="PROSITE" id="PS50943"/>
    </source>
</evidence>
<dbReference type="KEGG" id="mtea:DK419_25875"/>